<dbReference type="AlphaFoldDB" id="A0A0G1KMD1"/>
<dbReference type="PATRIC" id="fig|1618392.3.peg.574"/>
<dbReference type="Proteomes" id="UP000034172">
    <property type="component" value="Unassembled WGS sequence"/>
</dbReference>
<proteinExistence type="predicted"/>
<protein>
    <submittedName>
        <fullName evidence="1">Uncharacterized protein</fullName>
    </submittedName>
</protein>
<reference evidence="1 2" key="1">
    <citation type="journal article" date="2015" name="Nature">
        <title>rRNA introns, odd ribosomes, and small enigmatic genomes across a large radiation of phyla.</title>
        <authorList>
            <person name="Brown C.T."/>
            <person name="Hug L.A."/>
            <person name="Thomas B.C."/>
            <person name="Sharon I."/>
            <person name="Castelle C.J."/>
            <person name="Singh A."/>
            <person name="Wilkins M.J."/>
            <person name="Williams K.H."/>
            <person name="Banfield J.F."/>
        </authorList>
    </citation>
    <scope>NUCLEOTIDE SEQUENCE [LARGE SCALE GENOMIC DNA]</scope>
</reference>
<accession>A0A0G1KMD1</accession>
<comment type="caution">
    <text evidence="1">The sequence shown here is derived from an EMBL/GenBank/DDBJ whole genome shotgun (WGS) entry which is preliminary data.</text>
</comment>
<sequence length="233" mass="23774">MSGEIVVRGACARGRRLLAAVAGEGIEHGRREGIEFDSLVEVRLDGVHGSLEGGGDLRFGVGAGGVGDLEGIFGQFVEAIGFGALFRGGLAHLGQNVASDALEGQDFVDEALENAGHFPLLEEVGDEQQASGGLAQGGGVRGGLGCLLELVGRGVGSVVTCLFGGGGEVIRDFAGRVGFADQVLVCLAHVGNGQVEIEPVGGQKVAGVLYGLRLALKIETIQKVHQVFSSKDG</sequence>
<evidence type="ECO:0000313" key="2">
    <source>
        <dbReference type="Proteomes" id="UP000034172"/>
    </source>
</evidence>
<gene>
    <name evidence="1" type="ORF">UW41_C0012G0027</name>
</gene>
<name>A0A0G1KMD1_9BACT</name>
<dbReference type="EMBL" id="LCIE01000012">
    <property type="protein sequence ID" value="KKT49089.1"/>
    <property type="molecule type" value="Genomic_DNA"/>
</dbReference>
<organism evidence="1 2">
    <name type="scientific">Candidatus Collierbacteria bacterium GW2011_GWC2_44_18</name>
    <dbReference type="NCBI Taxonomy" id="1618392"/>
    <lineage>
        <taxon>Bacteria</taxon>
        <taxon>Candidatus Collieribacteriota</taxon>
    </lineage>
</organism>
<dbReference type="STRING" id="1618392.UW41_C0012G0027"/>
<evidence type="ECO:0000313" key="1">
    <source>
        <dbReference type="EMBL" id="KKT49089.1"/>
    </source>
</evidence>